<evidence type="ECO:0000256" key="15">
    <source>
        <dbReference type="SAM" id="MobiDB-lite"/>
    </source>
</evidence>
<feature type="compositionally biased region" description="Pro residues" evidence="15">
    <location>
        <begin position="382"/>
        <end position="395"/>
    </location>
</feature>
<dbReference type="InterPro" id="IPR039261">
    <property type="entry name" value="FNR_nucleotide-bd"/>
</dbReference>
<evidence type="ECO:0000313" key="21">
    <source>
        <dbReference type="Proteomes" id="UP000310066"/>
    </source>
</evidence>
<feature type="compositionally biased region" description="Polar residues" evidence="15">
    <location>
        <begin position="1181"/>
        <end position="1190"/>
    </location>
</feature>
<dbReference type="GO" id="GO:0016491">
    <property type="term" value="F:oxidoreductase activity"/>
    <property type="evidence" value="ECO:0007669"/>
    <property type="project" value="InterPro"/>
</dbReference>
<dbReference type="SMART" id="SM00027">
    <property type="entry name" value="EH"/>
    <property type="match status" value="3"/>
</dbReference>
<keyword evidence="8" id="KW-0967">Endosome</keyword>
<feature type="domain" description="EH" evidence="17">
    <location>
        <begin position="310"/>
        <end position="401"/>
    </location>
</feature>
<evidence type="ECO:0000259" key="16">
    <source>
        <dbReference type="PROSITE" id="PS50030"/>
    </source>
</evidence>
<dbReference type="CDD" id="cd00052">
    <property type="entry name" value="EH"/>
    <property type="match status" value="3"/>
</dbReference>
<dbReference type="Pfam" id="PF00970">
    <property type="entry name" value="FAD_binding_6"/>
    <property type="match status" value="1"/>
</dbReference>
<feature type="region of interest" description="Disordered" evidence="15">
    <location>
        <begin position="789"/>
        <end position="1157"/>
    </location>
</feature>
<comment type="function">
    <text evidence="13">Component of the PAN1 actin cytoskeleton-regulatory complex required for the internalization of endosomes during actin-coupled endocytosis. The complex links the site of endocytosis to the cell membrane-associated actin cytoskeleton. Mediates uptake of external molecules and vacuolar degradation of plasma membrane proteins. Plays a role in the proper organization of the cell membrane-associated actin cytoskeleton and promotes its destabilization.</text>
</comment>
<dbReference type="InterPro" id="IPR015940">
    <property type="entry name" value="UBA"/>
</dbReference>
<dbReference type="Gene3D" id="1.10.238.10">
    <property type="entry name" value="EF-hand"/>
    <property type="match status" value="3"/>
</dbReference>
<comment type="cofactor">
    <cofactor evidence="1">
        <name>FAD</name>
        <dbReference type="ChEBI" id="CHEBI:57692"/>
    </cofactor>
</comment>
<proteinExistence type="predicted"/>
<evidence type="ECO:0000256" key="5">
    <source>
        <dbReference type="ARBA" id="ARBA00011159"/>
    </source>
</evidence>
<evidence type="ECO:0000256" key="10">
    <source>
        <dbReference type="ARBA" id="ARBA00023054"/>
    </source>
</evidence>
<dbReference type="InterPro" id="IPR008333">
    <property type="entry name" value="Cbr1-like_FAD-bd_dom"/>
</dbReference>
<feature type="compositionally biased region" description="Basic and acidic residues" evidence="15">
    <location>
        <begin position="1012"/>
        <end position="1030"/>
    </location>
</feature>
<dbReference type="PROSITE" id="PS51384">
    <property type="entry name" value="FAD_FR"/>
    <property type="match status" value="1"/>
</dbReference>
<feature type="domain" description="FAD-binding FR-type" evidence="19">
    <location>
        <begin position="1614"/>
        <end position="1722"/>
    </location>
</feature>
<evidence type="ECO:0000256" key="12">
    <source>
        <dbReference type="ARBA" id="ARBA00023212"/>
    </source>
</evidence>
<evidence type="ECO:0000256" key="1">
    <source>
        <dbReference type="ARBA" id="ARBA00001974"/>
    </source>
</evidence>
<dbReference type="GO" id="GO:0016197">
    <property type="term" value="P:endosomal transport"/>
    <property type="evidence" value="ECO:0007669"/>
    <property type="project" value="TreeGrafter"/>
</dbReference>
<feature type="compositionally biased region" description="Polar residues" evidence="15">
    <location>
        <begin position="1269"/>
        <end position="1288"/>
    </location>
</feature>
<evidence type="ECO:0000259" key="17">
    <source>
        <dbReference type="PROSITE" id="PS50031"/>
    </source>
</evidence>
<evidence type="ECO:0000256" key="6">
    <source>
        <dbReference type="ARBA" id="ARBA00022583"/>
    </source>
</evidence>
<dbReference type="InterPro" id="IPR017927">
    <property type="entry name" value="FAD-bd_FR_type"/>
</dbReference>
<evidence type="ECO:0000256" key="8">
    <source>
        <dbReference type="ARBA" id="ARBA00022753"/>
    </source>
</evidence>
<dbReference type="GO" id="GO:0005509">
    <property type="term" value="F:calcium ion binding"/>
    <property type="evidence" value="ECO:0007669"/>
    <property type="project" value="InterPro"/>
</dbReference>
<feature type="compositionally biased region" description="Polar residues" evidence="15">
    <location>
        <begin position="1426"/>
        <end position="1435"/>
    </location>
</feature>
<keyword evidence="12" id="KW-0206">Cytoskeleton</keyword>
<dbReference type="SUPFAM" id="SSF46934">
    <property type="entry name" value="UBA-like"/>
    <property type="match status" value="1"/>
</dbReference>
<dbReference type="Proteomes" id="UP000310066">
    <property type="component" value="Unassembled WGS sequence"/>
</dbReference>
<name>A0A4U0UW32_9PEZI</name>
<feature type="compositionally biased region" description="Polar residues" evidence="15">
    <location>
        <begin position="461"/>
        <end position="471"/>
    </location>
</feature>
<dbReference type="OrthoDB" id="524326at2759"/>
<dbReference type="CDD" id="cd14270">
    <property type="entry name" value="UBA"/>
    <property type="match status" value="1"/>
</dbReference>
<feature type="compositionally biased region" description="Low complexity" evidence="15">
    <location>
        <begin position="1306"/>
        <end position="1320"/>
    </location>
</feature>
<dbReference type="GO" id="GO:0030479">
    <property type="term" value="C:actin cortical patch"/>
    <property type="evidence" value="ECO:0007669"/>
    <property type="project" value="UniProtKB-SubCell"/>
</dbReference>
<dbReference type="InterPro" id="IPR000261">
    <property type="entry name" value="EH_dom"/>
</dbReference>
<organism evidence="20 21">
    <name type="scientific">Friedmanniomyces endolithicus</name>
    <dbReference type="NCBI Taxonomy" id="329885"/>
    <lineage>
        <taxon>Eukaryota</taxon>
        <taxon>Fungi</taxon>
        <taxon>Dikarya</taxon>
        <taxon>Ascomycota</taxon>
        <taxon>Pezizomycotina</taxon>
        <taxon>Dothideomycetes</taxon>
        <taxon>Dothideomycetidae</taxon>
        <taxon>Mycosphaerellales</taxon>
        <taxon>Teratosphaeriaceae</taxon>
        <taxon>Friedmanniomyces</taxon>
    </lineage>
</organism>
<evidence type="ECO:0000259" key="18">
    <source>
        <dbReference type="PROSITE" id="PS50222"/>
    </source>
</evidence>
<evidence type="ECO:0000256" key="7">
    <source>
        <dbReference type="ARBA" id="ARBA00022630"/>
    </source>
</evidence>
<feature type="compositionally biased region" description="Polar residues" evidence="15">
    <location>
        <begin position="887"/>
        <end position="898"/>
    </location>
</feature>
<dbReference type="EMBL" id="NAJP01000033">
    <property type="protein sequence ID" value="TKA40351.1"/>
    <property type="molecule type" value="Genomic_DNA"/>
</dbReference>
<dbReference type="PANTHER" id="PTHR11216">
    <property type="entry name" value="EH DOMAIN"/>
    <property type="match status" value="1"/>
</dbReference>
<feature type="domain" description="UBA" evidence="16">
    <location>
        <begin position="1528"/>
        <end position="1560"/>
    </location>
</feature>
<dbReference type="SUPFAM" id="SSF47473">
    <property type="entry name" value="EF-hand"/>
    <property type="match status" value="3"/>
</dbReference>
<feature type="compositionally biased region" description="Basic and acidic residues" evidence="15">
    <location>
        <begin position="970"/>
        <end position="985"/>
    </location>
</feature>
<dbReference type="GO" id="GO:0005886">
    <property type="term" value="C:plasma membrane"/>
    <property type="evidence" value="ECO:0007669"/>
    <property type="project" value="UniProtKB-SubCell"/>
</dbReference>
<keyword evidence="11" id="KW-0009">Actin-binding</keyword>
<dbReference type="PROSITE" id="PS50222">
    <property type="entry name" value="EF_HAND_2"/>
    <property type="match status" value="1"/>
</dbReference>
<evidence type="ECO:0000256" key="2">
    <source>
        <dbReference type="ARBA" id="ARBA00004125"/>
    </source>
</evidence>
<dbReference type="GO" id="GO:0006897">
    <property type="term" value="P:endocytosis"/>
    <property type="evidence" value="ECO:0007669"/>
    <property type="project" value="UniProtKB-KW"/>
</dbReference>
<feature type="domain" description="EF-hand" evidence="18">
    <location>
        <begin position="343"/>
        <end position="378"/>
    </location>
</feature>
<dbReference type="Pfam" id="PF12763">
    <property type="entry name" value="EH"/>
    <property type="match status" value="3"/>
</dbReference>
<dbReference type="GO" id="GO:0010008">
    <property type="term" value="C:endosome membrane"/>
    <property type="evidence" value="ECO:0007669"/>
    <property type="project" value="UniProtKB-SubCell"/>
</dbReference>
<keyword evidence="9" id="KW-0274">FAD</keyword>
<feature type="region of interest" description="Disordered" evidence="15">
    <location>
        <begin position="265"/>
        <end position="300"/>
    </location>
</feature>
<dbReference type="InterPro" id="IPR009060">
    <property type="entry name" value="UBA-like_sf"/>
</dbReference>
<evidence type="ECO:0000256" key="9">
    <source>
        <dbReference type="ARBA" id="ARBA00022827"/>
    </source>
</evidence>
<dbReference type="PROSITE" id="PS50031">
    <property type="entry name" value="EH"/>
    <property type="match status" value="3"/>
</dbReference>
<feature type="region of interest" description="Disordered" evidence="15">
    <location>
        <begin position="711"/>
        <end position="764"/>
    </location>
</feature>
<feature type="compositionally biased region" description="Basic and acidic residues" evidence="15">
    <location>
        <begin position="720"/>
        <end position="759"/>
    </location>
</feature>
<evidence type="ECO:0000256" key="4">
    <source>
        <dbReference type="ARBA" id="ARBA00004413"/>
    </source>
</evidence>
<dbReference type="STRING" id="329885.A0A4U0UW32"/>
<protein>
    <submittedName>
        <fullName evidence="20">Uncharacterized protein</fullName>
    </submittedName>
</protein>
<feature type="compositionally biased region" description="Low complexity" evidence="15">
    <location>
        <begin position="443"/>
        <end position="458"/>
    </location>
</feature>
<comment type="caution">
    <text evidence="20">The sequence shown here is derived from an EMBL/GenBank/DDBJ whole genome shotgun (WGS) entry which is preliminary data.</text>
</comment>
<dbReference type="SUPFAM" id="SSF52343">
    <property type="entry name" value="Ferredoxin reductase-like, C-terminal NADP-linked domain"/>
    <property type="match status" value="1"/>
</dbReference>
<feature type="region of interest" description="Disordered" evidence="15">
    <location>
        <begin position="513"/>
        <end position="538"/>
    </location>
</feature>
<feature type="region of interest" description="Disordered" evidence="15">
    <location>
        <begin position="434"/>
        <end position="501"/>
    </location>
</feature>
<sequence>MSADSTTDLSRPVLNLSADEKRAFSFLFSQADSDQLGVVTGERAVAFFERTKVSPNVLGEIWQIADIENRGLLTKPGFCMVLRLIGHYQVGREPSAELAFKQGPVPKFEGLQIPGIGPAASAALPSPTGVQFPATALQPQLSGQGPIRVPPLDAQKVQQYSGLFERSGAQDGMLDGVTAKTIFERAGLPNEALGKIWNLSDRQQRGALDQTEFIVAMHLLTSMKSRTMSALPNNLPPALYEAAARRGAPPPPGARNSFVGQGAVPRQFTGGAVGTPARTQSPLARQSIYGTPPTPSAQMTGTPWLVTAQQKAKYDQFFASIDTQGRGVLTGEQAVQFFSDSRLPEDSLAAIWDLADIKSEGQLNRDEFAVAMYLIGQQRSPNPAPLPAFLPPALVPPGMRQQQQQQQQGQSTAPAFDNAQNTSAILPKSAADDLFGLDEPSLPTQQQPQTTGFQAPAPGLQPQTTGASTSRDPFGSVPTSPSSPQRFQSQPQPASTVFKPFMPTSAFGASIAQQHTGGSMSSSQRGFQPQPPANPSHLQTATTAEDDLLGDNEAHAAEASQITNDTTELANMSSQIGNLRTQMESTQTKKATTQADLNATQTQKRDLELRLQQFRSQYETEVRAVKELETQLSASKESTKKLSQEIAMLEGTHQDLQTQHNQVTQQLQADQQENATLKQRINQLNTEVTQLKPQVEKMKLDARQQKGLVSINKKQLTTNEGERDRLQGEKTDLEREAAEREEAREEAAKDAPQEEEPHSHFGRNAVFGTAGLGAVGAAAFGAYESVKDRLAGGSEPKSPPPAAGTLSPTNPFFRKPSSDGTTERAVSPPPAAGSGPTPSAFDALFGPSAAFSPSGQTASRSGTPPPTSFGTRNVSQPSGGDGPPANMTGSVQSISSIGEPTPSATPPLSDQAKESPVTALEHPPPLAPETRQFTPSQLPIGPLPDKSREDPEVSSNVALPPATRAGGSETPREVEPATHTQEREVPGAFEHEDDMPGAFPAEQSDVPGAFPHEPEHTEARAREVPAHEEPPAVPARGNDDFDSAFASFGGGEQHGAAAAQTGSEFDSVFAGFGGGQKDRDSPMHGDDPFAPASTSQQRSGPSSSEFPPITTHEREEDESSDEEEDREPQAQHGFGNSFGGAALPPPPEHGAAEPILPPVLSAAKHALPEANISGARPMVQSVDSTASAVPSVNAERSPPTYEQSYAPSHGGTGAVPGANQFPPEFGGLLPSREDPTSPPPASTEPTERALPEVGENERPSVYAAPLRSFTGSSSLYPNTVPQTPTTSDVFHDSFSRPISSVTSSYATPPTAQPTHHQPAPKGAFDDFDDFDDLPEAKEAGKSGPSDFDFGFGGGRQSADEFNPAFDSPPSGSRNAIASAQATPVPSARQLDSSSNYHPMGGSHNGVISSGGPFDTAGPAVPPRSQPGGSIQNTPQSLQHDWDAIFSGLDGNRGVDTSLGKGTSTDPWGASTSTAAAIPATTNGAFAPSQADRTPTTALLPAAADPNSSSAKRAQIAAQMGRAITPGTEHDDPILKRLTGMGWPRNDALKALEMYDYDINMDNNSSHEGARKPTGSYTGVLSIFVLSAAIGWGVHAFNDSRKSSPNGSSKPADPADFVTYTLAKRENISSTLSIFTLKPAQGFAIDAEQLYGPRLITSVQFKQPQLQIARYYTVLPRIKGQPHEELRFLIRKEEKGEVSGYLHRLAIGSKIEIRGPSVEYVLPEGVTEVVFLAGGTGIAPALQVAEKVRTDGVTHILWANRRREDCRGGKSDARSVSTSLSWGSSAWGKRPTPPSTDLDAIEVCCRNVSHDIVHQLDSMRAQESTDFDSKKTLLVEYYVDEWGKFIRPADVAKVLETAPRKKGTRLLLVSGPEGFVSHWAGPKEWSGGREIQGPLGGALATLDLHGWHVVKL</sequence>
<reference evidence="20 21" key="1">
    <citation type="submission" date="2017-03" db="EMBL/GenBank/DDBJ databases">
        <title>Genomes of endolithic fungi from Antarctica.</title>
        <authorList>
            <person name="Coleine C."/>
            <person name="Masonjones S."/>
            <person name="Stajich J.E."/>
        </authorList>
    </citation>
    <scope>NUCLEOTIDE SEQUENCE [LARGE SCALE GENOMIC DNA]</scope>
    <source>
        <strain evidence="20 21">CCFEE 5311</strain>
    </source>
</reference>
<evidence type="ECO:0000256" key="11">
    <source>
        <dbReference type="ARBA" id="ARBA00023203"/>
    </source>
</evidence>
<feature type="domain" description="EH" evidence="17">
    <location>
        <begin position="156"/>
        <end position="246"/>
    </location>
</feature>
<feature type="compositionally biased region" description="Polar residues" evidence="15">
    <location>
        <begin position="1369"/>
        <end position="1396"/>
    </location>
</feature>
<evidence type="ECO:0000256" key="3">
    <source>
        <dbReference type="ARBA" id="ARBA00004134"/>
    </source>
</evidence>
<feature type="compositionally biased region" description="Low complexity" evidence="15">
    <location>
        <begin position="1093"/>
        <end position="1104"/>
    </location>
</feature>
<comment type="subcellular location">
    <subcellularLocation>
        <location evidence="4">Cell membrane</location>
        <topology evidence="4">Peripheral membrane protein</topology>
        <orientation evidence="4">Cytoplasmic side</orientation>
    </subcellularLocation>
    <subcellularLocation>
        <location evidence="3">Cytoplasm</location>
        <location evidence="3">Cytoskeleton</location>
        <location evidence="3">Actin patch</location>
    </subcellularLocation>
    <subcellularLocation>
        <location evidence="2">Endosome membrane</location>
        <topology evidence="2">Peripheral membrane protein</topology>
        <orientation evidence="2">Cytoplasmic side</orientation>
    </subcellularLocation>
</comment>
<feature type="region of interest" description="Disordered" evidence="15">
    <location>
        <begin position="1178"/>
        <end position="1435"/>
    </location>
</feature>
<feature type="compositionally biased region" description="Polar residues" evidence="15">
    <location>
        <begin position="851"/>
        <end position="878"/>
    </location>
</feature>
<keyword evidence="10 14" id="KW-0175">Coiled coil</keyword>
<evidence type="ECO:0000313" key="20">
    <source>
        <dbReference type="EMBL" id="TKA40351.1"/>
    </source>
</evidence>
<feature type="compositionally biased region" description="Polar residues" evidence="15">
    <location>
        <begin position="513"/>
        <end position="527"/>
    </location>
</feature>
<keyword evidence="6" id="KW-0254">Endocytosis</keyword>
<feature type="domain" description="EH" evidence="17">
    <location>
        <begin position="20"/>
        <end position="106"/>
    </location>
</feature>
<dbReference type="PANTHER" id="PTHR11216:SF170">
    <property type="entry name" value="DYNAMIN ASSOCIATED PROTEIN 160, ISOFORM D"/>
    <property type="match status" value="1"/>
</dbReference>
<feature type="compositionally biased region" description="Basic and acidic residues" evidence="15">
    <location>
        <begin position="1076"/>
        <end position="1087"/>
    </location>
</feature>
<evidence type="ECO:0000256" key="13">
    <source>
        <dbReference type="ARBA" id="ARBA00025194"/>
    </source>
</evidence>
<dbReference type="InterPro" id="IPR011992">
    <property type="entry name" value="EF-hand-dom_pair"/>
</dbReference>
<feature type="compositionally biased region" description="Low complexity" evidence="15">
    <location>
        <begin position="401"/>
        <end position="410"/>
    </location>
</feature>
<evidence type="ECO:0000256" key="14">
    <source>
        <dbReference type="SAM" id="Coils"/>
    </source>
</evidence>
<dbReference type="GO" id="GO:0003779">
    <property type="term" value="F:actin binding"/>
    <property type="evidence" value="ECO:0007669"/>
    <property type="project" value="UniProtKB-KW"/>
</dbReference>
<accession>A0A4U0UW32</accession>
<evidence type="ECO:0000259" key="19">
    <source>
        <dbReference type="PROSITE" id="PS51384"/>
    </source>
</evidence>
<feature type="compositionally biased region" description="Basic and acidic residues" evidence="15">
    <location>
        <begin position="1245"/>
        <end position="1258"/>
    </location>
</feature>
<feature type="region of interest" description="Disordered" evidence="15">
    <location>
        <begin position="381"/>
        <end position="415"/>
    </location>
</feature>
<keyword evidence="7" id="KW-0285">Flavoprotein</keyword>
<feature type="compositionally biased region" description="Acidic residues" evidence="15">
    <location>
        <begin position="1115"/>
        <end position="1126"/>
    </location>
</feature>
<comment type="subunit">
    <text evidence="5">Component of the PAN1 actin cytoskeleton-regulatory complex.</text>
</comment>
<dbReference type="Gene3D" id="1.10.287.1490">
    <property type="match status" value="1"/>
</dbReference>
<gene>
    <name evidence="20" type="ORF">B0A54_09300</name>
</gene>
<feature type="compositionally biased region" description="Polar residues" evidence="15">
    <location>
        <begin position="1296"/>
        <end position="1305"/>
    </location>
</feature>
<feature type="coiled-coil region" evidence="14">
    <location>
        <begin position="569"/>
        <end position="687"/>
    </location>
</feature>
<dbReference type="Gene3D" id="3.40.50.80">
    <property type="entry name" value="Nucleotide-binding domain of ferredoxin-NADP reductase (FNR) module"/>
    <property type="match status" value="1"/>
</dbReference>
<dbReference type="InterPro" id="IPR002048">
    <property type="entry name" value="EF_hand_dom"/>
</dbReference>
<keyword evidence="12" id="KW-0963">Cytoplasm</keyword>
<dbReference type="Gene3D" id="2.40.30.10">
    <property type="entry name" value="Translation factors"/>
    <property type="match status" value="1"/>
</dbReference>
<feature type="compositionally biased region" description="Low complexity" evidence="15">
    <location>
        <begin position="478"/>
        <end position="495"/>
    </location>
</feature>
<dbReference type="InterPro" id="IPR017938">
    <property type="entry name" value="Riboflavin_synthase-like_b-brl"/>
</dbReference>
<dbReference type="PROSITE" id="PS50030">
    <property type="entry name" value="UBA"/>
    <property type="match status" value="1"/>
</dbReference>
<dbReference type="SUPFAM" id="SSF63380">
    <property type="entry name" value="Riboflavin synthase domain-like"/>
    <property type="match status" value="1"/>
</dbReference>
<dbReference type="CDD" id="cd06183">
    <property type="entry name" value="cyt_b5_reduct_like"/>
    <property type="match status" value="1"/>
</dbReference>